<evidence type="ECO:0000256" key="1">
    <source>
        <dbReference type="ARBA" id="ARBA00005163"/>
    </source>
</evidence>
<keyword evidence="6" id="KW-1185">Reference proteome</keyword>
<dbReference type="Proteomes" id="UP001500752">
    <property type="component" value="Unassembled WGS sequence"/>
</dbReference>
<protein>
    <recommendedName>
        <fullName evidence="3">citrate synthase (unknown stereospecificity)</fullName>
        <ecNumber evidence="3">2.3.3.16</ecNumber>
    </recommendedName>
</protein>
<evidence type="ECO:0000313" key="5">
    <source>
        <dbReference type="EMBL" id="GAA3687351.1"/>
    </source>
</evidence>
<dbReference type="PANTHER" id="PTHR11739">
    <property type="entry name" value="CITRATE SYNTHASE"/>
    <property type="match status" value="1"/>
</dbReference>
<dbReference type="SUPFAM" id="SSF48256">
    <property type="entry name" value="Citrate synthase"/>
    <property type="match status" value="1"/>
</dbReference>
<dbReference type="GO" id="GO:0016829">
    <property type="term" value="F:lyase activity"/>
    <property type="evidence" value="ECO:0007669"/>
    <property type="project" value="UniProtKB-KW"/>
</dbReference>
<comment type="pathway">
    <text evidence="1">Carbohydrate metabolism; tricarboxylic acid cycle.</text>
</comment>
<dbReference type="CDD" id="cd06100">
    <property type="entry name" value="CCL_ACL-C"/>
    <property type="match status" value="1"/>
</dbReference>
<dbReference type="Pfam" id="PF00285">
    <property type="entry name" value="Citrate_synt"/>
    <property type="match status" value="1"/>
</dbReference>
<comment type="caution">
    <text evidence="5">The sequence shown here is derived from an EMBL/GenBank/DDBJ whole genome shotgun (WGS) entry which is preliminary data.</text>
</comment>
<dbReference type="PANTHER" id="PTHR11739:SF4">
    <property type="entry name" value="CITRATE SYNTHASE, PEROXISOMAL"/>
    <property type="match status" value="1"/>
</dbReference>
<organism evidence="5 6">
    <name type="scientific">Arthrobacter ginkgonis</name>
    <dbReference type="NCBI Taxonomy" id="1630594"/>
    <lineage>
        <taxon>Bacteria</taxon>
        <taxon>Bacillati</taxon>
        <taxon>Actinomycetota</taxon>
        <taxon>Actinomycetes</taxon>
        <taxon>Micrococcales</taxon>
        <taxon>Micrococcaceae</taxon>
        <taxon>Arthrobacter</taxon>
    </lineage>
</organism>
<dbReference type="Gene3D" id="1.10.230.10">
    <property type="entry name" value="Cytochrome P450-Terp, domain 2"/>
    <property type="match status" value="1"/>
</dbReference>
<evidence type="ECO:0000256" key="2">
    <source>
        <dbReference type="ARBA" id="ARBA00010566"/>
    </source>
</evidence>
<dbReference type="InterPro" id="IPR016143">
    <property type="entry name" value="Citrate_synth-like_sm_a-sub"/>
</dbReference>
<dbReference type="NCBIfam" id="NF004868">
    <property type="entry name" value="PRK06224.1-5"/>
    <property type="match status" value="1"/>
</dbReference>
<keyword evidence="4" id="KW-0808">Transferase</keyword>
<evidence type="ECO:0000256" key="3">
    <source>
        <dbReference type="ARBA" id="ARBA00012972"/>
    </source>
</evidence>
<evidence type="ECO:0000256" key="4">
    <source>
        <dbReference type="ARBA" id="ARBA00022679"/>
    </source>
</evidence>
<proteinExistence type="inferred from homology"/>
<dbReference type="InterPro" id="IPR002020">
    <property type="entry name" value="Citrate_synthase"/>
</dbReference>
<sequence length="270" mass="28556">MSTTIGQDGLQFPTSLGTSTETEIRLLGHDLAQDLMGKVSFGELAFWLVAMRRPTPGELRVFESVLVALADHGFTPTAIAARVTYLSAPDSIQGAMAAGLLGGGSRFLGVTEDCGQFLAATLFERDGQLPETDAGWDDMALEAIARQRAAGKFVPGLGHPNHKDGDPRTPVLIAIAEEEGLRGPHLRLFEAIGRMSEKALGRKLPLNGAGVCGAALADLGLPTDLLRGFSLLARAAGLLGQIAEERRNPIANDIYMAVDRNAVYVAPEGI</sequence>
<keyword evidence="5" id="KW-0456">Lyase</keyword>
<accession>A0ABP7CGL0</accession>
<dbReference type="InterPro" id="IPR016142">
    <property type="entry name" value="Citrate_synth-like_lrg_a-sub"/>
</dbReference>
<comment type="similarity">
    <text evidence="2">Belongs to the citrate synthase family.</text>
</comment>
<dbReference type="RefSeq" id="WP_345151306.1">
    <property type="nucleotide sequence ID" value="NZ_BAABEO010000017.1"/>
</dbReference>
<dbReference type="EC" id="2.3.3.16" evidence="3"/>
<name>A0ABP7CGL0_9MICC</name>
<evidence type="ECO:0000313" key="6">
    <source>
        <dbReference type="Proteomes" id="UP001500752"/>
    </source>
</evidence>
<dbReference type="Gene3D" id="1.10.580.10">
    <property type="entry name" value="Citrate Synthase, domain 1"/>
    <property type="match status" value="1"/>
</dbReference>
<gene>
    <name evidence="5" type="ORF">GCM10023081_25880</name>
</gene>
<dbReference type="EMBL" id="BAABEO010000017">
    <property type="protein sequence ID" value="GAA3687351.1"/>
    <property type="molecule type" value="Genomic_DNA"/>
</dbReference>
<dbReference type="InterPro" id="IPR036969">
    <property type="entry name" value="Citrate_synthase_sf"/>
</dbReference>
<reference evidence="6" key="1">
    <citation type="journal article" date="2019" name="Int. J. Syst. Evol. Microbiol.">
        <title>The Global Catalogue of Microorganisms (GCM) 10K type strain sequencing project: providing services to taxonomists for standard genome sequencing and annotation.</title>
        <authorList>
            <consortium name="The Broad Institute Genomics Platform"/>
            <consortium name="The Broad Institute Genome Sequencing Center for Infectious Disease"/>
            <person name="Wu L."/>
            <person name="Ma J."/>
        </authorList>
    </citation>
    <scope>NUCLEOTIDE SEQUENCE [LARGE SCALE GENOMIC DNA]</scope>
    <source>
        <strain evidence="6">JCM 30742</strain>
    </source>
</reference>